<feature type="region of interest" description="Disordered" evidence="1">
    <location>
        <begin position="29"/>
        <end position="73"/>
    </location>
</feature>
<protein>
    <submittedName>
        <fullName evidence="2">Uncharacterized protein</fullName>
    </submittedName>
</protein>
<organism evidence="2 3">
    <name type="scientific">Saprospira grandis DSM 2844</name>
    <dbReference type="NCBI Taxonomy" id="694433"/>
    <lineage>
        <taxon>Bacteria</taxon>
        <taxon>Pseudomonadati</taxon>
        <taxon>Bacteroidota</taxon>
        <taxon>Saprospiria</taxon>
        <taxon>Saprospirales</taxon>
        <taxon>Saprospiraceae</taxon>
        <taxon>Saprospira</taxon>
    </lineage>
</organism>
<name>J1I7E1_9BACT</name>
<proteinExistence type="predicted"/>
<gene>
    <name evidence="2" type="ORF">SapgrDRAFT_2687</name>
</gene>
<reference evidence="3" key="1">
    <citation type="journal article" date="2012" name="Stand. Genomic Sci.">
        <title>Permanent draft genome sequence of the gliding predator Saprospira grandis strain Sa g1 (= HR1).</title>
        <authorList>
            <person name="Mavromatis K."/>
            <person name="Chertkov O."/>
            <person name="Lapidus A."/>
            <person name="Nolan M."/>
            <person name="Lucas S."/>
            <person name="Tice H."/>
            <person name="Del Rio T.G."/>
            <person name="Cheng J.F."/>
            <person name="Han C."/>
            <person name="Tapia R."/>
            <person name="Bruce D."/>
            <person name="Goodwin L.A."/>
            <person name="Pitluck S."/>
            <person name="Huntemann M."/>
            <person name="Liolios K."/>
            <person name="Pagani I."/>
            <person name="Ivanova N."/>
            <person name="Mikhailova N."/>
            <person name="Pati A."/>
            <person name="Chen A."/>
            <person name="Palaniappan K."/>
            <person name="Land M."/>
            <person name="Brambilla E.M."/>
            <person name="Rohde M."/>
            <person name="Spring S."/>
            <person name="Goker M."/>
            <person name="Detter J.C."/>
            <person name="Bristow J."/>
            <person name="Eisen J.A."/>
            <person name="Markowitz V."/>
            <person name="Hugenholtz P."/>
            <person name="Kyrpides N.C."/>
            <person name="Klenk H.P."/>
            <person name="Woyke T."/>
        </authorList>
    </citation>
    <scope>NUCLEOTIDE SEQUENCE [LARGE SCALE GENOMIC DNA]</scope>
    <source>
        <strain evidence="3">DSM 2844</strain>
    </source>
</reference>
<feature type="compositionally biased region" description="Basic and acidic residues" evidence="1">
    <location>
        <begin position="57"/>
        <end position="73"/>
    </location>
</feature>
<dbReference type="EMBL" id="JH719942">
    <property type="protein sequence ID" value="EJF54343.1"/>
    <property type="molecule type" value="Genomic_DNA"/>
</dbReference>
<evidence type="ECO:0000313" key="3">
    <source>
        <dbReference type="Proteomes" id="UP000005113"/>
    </source>
</evidence>
<dbReference type="HOGENOM" id="CLU_2702709_0_0_10"/>
<sequence length="73" mass="7954">MERSGLRAAALFRFQLILAEGWIAVAQRARPKPAGLKGRADLRAATEPDPPAGRGSPKTEKLAFSKKEQIKRA</sequence>
<accession>J1I7E1</accession>
<evidence type="ECO:0000256" key="1">
    <source>
        <dbReference type="SAM" id="MobiDB-lite"/>
    </source>
</evidence>
<evidence type="ECO:0000313" key="2">
    <source>
        <dbReference type="EMBL" id="EJF54343.1"/>
    </source>
</evidence>
<dbReference type="Proteomes" id="UP000005113">
    <property type="component" value="Unassembled WGS sequence"/>
</dbReference>
<dbReference type="AlphaFoldDB" id="J1I7E1"/>